<dbReference type="InterPro" id="IPR036875">
    <property type="entry name" value="Znf_CCHC_sf"/>
</dbReference>
<reference evidence="10" key="1">
    <citation type="journal article" date="2019" name="Sci. Rep.">
        <title>Draft genome of Tanacetum cinerariifolium, the natural source of mosquito coil.</title>
        <authorList>
            <person name="Yamashiro T."/>
            <person name="Shiraishi A."/>
            <person name="Satake H."/>
            <person name="Nakayama K."/>
        </authorList>
    </citation>
    <scope>NUCLEOTIDE SEQUENCE</scope>
</reference>
<dbReference type="GO" id="GO:0003676">
    <property type="term" value="F:nucleic acid binding"/>
    <property type="evidence" value="ECO:0007669"/>
    <property type="project" value="InterPro"/>
</dbReference>
<feature type="region of interest" description="Disordered" evidence="7">
    <location>
        <begin position="1"/>
        <end position="31"/>
    </location>
</feature>
<feature type="compositionally biased region" description="Polar residues" evidence="7">
    <location>
        <begin position="674"/>
        <end position="690"/>
    </location>
</feature>
<dbReference type="InterPro" id="IPR043502">
    <property type="entry name" value="DNA/RNA_pol_sf"/>
</dbReference>
<keyword evidence="3" id="KW-0064">Aspartyl protease</keyword>
<dbReference type="InterPro" id="IPR054722">
    <property type="entry name" value="PolX-like_BBD"/>
</dbReference>
<dbReference type="GO" id="GO:0004523">
    <property type="term" value="F:RNA-DNA hybrid ribonuclease activity"/>
    <property type="evidence" value="ECO:0007669"/>
    <property type="project" value="InterPro"/>
</dbReference>
<dbReference type="PANTHER" id="PTHR42648">
    <property type="entry name" value="TRANSPOSASE, PUTATIVE-RELATED"/>
    <property type="match status" value="1"/>
</dbReference>
<dbReference type="InterPro" id="IPR001584">
    <property type="entry name" value="Integrase_cat-core"/>
</dbReference>
<feature type="region of interest" description="Disordered" evidence="7">
    <location>
        <begin position="121"/>
        <end position="190"/>
    </location>
</feature>
<dbReference type="SUPFAM" id="SSF56672">
    <property type="entry name" value="DNA/RNA polymerases"/>
    <property type="match status" value="2"/>
</dbReference>
<feature type="compositionally biased region" description="Acidic residues" evidence="7">
    <location>
        <begin position="1615"/>
        <end position="1628"/>
    </location>
</feature>
<feature type="domain" description="CCHC-type" evidence="8">
    <location>
        <begin position="1074"/>
        <end position="1088"/>
    </location>
</feature>
<feature type="compositionally biased region" description="Basic and acidic residues" evidence="7">
    <location>
        <begin position="1403"/>
        <end position="1437"/>
    </location>
</feature>
<evidence type="ECO:0000256" key="3">
    <source>
        <dbReference type="ARBA" id="ARBA00022750"/>
    </source>
</evidence>
<feature type="domain" description="Integrase catalytic" evidence="9">
    <location>
        <begin position="2712"/>
        <end position="2887"/>
    </location>
</feature>
<dbReference type="Pfam" id="PF22936">
    <property type="entry name" value="Pol_BBD"/>
    <property type="match status" value="1"/>
</dbReference>
<feature type="region of interest" description="Disordered" evidence="7">
    <location>
        <begin position="2384"/>
        <end position="2422"/>
    </location>
</feature>
<feature type="compositionally biased region" description="Basic and acidic residues" evidence="7">
    <location>
        <begin position="121"/>
        <end position="130"/>
    </location>
</feature>
<dbReference type="GO" id="GO:0015074">
    <property type="term" value="P:DNA integration"/>
    <property type="evidence" value="ECO:0007669"/>
    <property type="project" value="InterPro"/>
</dbReference>
<dbReference type="EMBL" id="BKCJ010008898">
    <property type="protein sequence ID" value="GEU84463.1"/>
    <property type="molecule type" value="Genomic_DNA"/>
</dbReference>
<dbReference type="CDD" id="cd09279">
    <property type="entry name" value="RNase_HI_like"/>
    <property type="match status" value="1"/>
</dbReference>
<dbReference type="Pfam" id="PF13456">
    <property type="entry name" value="RVT_3"/>
    <property type="match status" value="1"/>
</dbReference>
<feature type="region of interest" description="Disordered" evidence="7">
    <location>
        <begin position="2999"/>
        <end position="3037"/>
    </location>
</feature>
<evidence type="ECO:0000256" key="6">
    <source>
        <dbReference type="SAM" id="Coils"/>
    </source>
</evidence>
<keyword evidence="2" id="KW-0479">Metal-binding</keyword>
<accession>A0A6L2NE08</accession>
<dbReference type="GO" id="GO:0004190">
    <property type="term" value="F:aspartic-type endopeptidase activity"/>
    <property type="evidence" value="ECO:0007669"/>
    <property type="project" value="UniProtKB-KW"/>
</dbReference>
<dbReference type="SUPFAM" id="SSF57756">
    <property type="entry name" value="Retrovirus zinc finger-like domains"/>
    <property type="match status" value="1"/>
</dbReference>
<dbReference type="PANTHER" id="PTHR42648:SF32">
    <property type="entry name" value="RIBONUCLEASE H-LIKE DOMAIN, GAG-PRE-INTEGRASE DOMAIN PROTEIN-RELATED"/>
    <property type="match status" value="1"/>
</dbReference>
<feature type="compositionally biased region" description="Low complexity" evidence="7">
    <location>
        <begin position="3025"/>
        <end position="3037"/>
    </location>
</feature>
<name>A0A6L2NE08_TANCI</name>
<feature type="compositionally biased region" description="Basic residues" evidence="7">
    <location>
        <begin position="131"/>
        <end position="141"/>
    </location>
</feature>
<dbReference type="Gene3D" id="3.30.70.270">
    <property type="match status" value="1"/>
</dbReference>
<feature type="region of interest" description="Disordered" evidence="7">
    <location>
        <begin position="48"/>
        <end position="68"/>
    </location>
</feature>
<evidence type="ECO:0000256" key="5">
    <source>
        <dbReference type="PROSITE-ProRule" id="PRU00047"/>
    </source>
</evidence>
<evidence type="ECO:0000256" key="7">
    <source>
        <dbReference type="SAM" id="MobiDB-lite"/>
    </source>
</evidence>
<feature type="region of interest" description="Disordered" evidence="7">
    <location>
        <begin position="1613"/>
        <end position="1633"/>
    </location>
</feature>
<dbReference type="CDD" id="cd01647">
    <property type="entry name" value="RT_LTR"/>
    <property type="match status" value="1"/>
</dbReference>
<dbReference type="Pfam" id="PF25597">
    <property type="entry name" value="SH3_retrovirus"/>
    <property type="match status" value="1"/>
</dbReference>
<evidence type="ECO:0000259" key="8">
    <source>
        <dbReference type="PROSITE" id="PS50158"/>
    </source>
</evidence>
<keyword evidence="5" id="KW-0862">Zinc</keyword>
<dbReference type="InterPro" id="IPR000477">
    <property type="entry name" value="RT_dom"/>
</dbReference>
<dbReference type="InterPro" id="IPR012337">
    <property type="entry name" value="RNaseH-like_sf"/>
</dbReference>
<dbReference type="SMART" id="SM00343">
    <property type="entry name" value="ZnF_C2HC"/>
    <property type="match status" value="2"/>
</dbReference>
<dbReference type="GO" id="GO:0006508">
    <property type="term" value="P:proteolysis"/>
    <property type="evidence" value="ECO:0007669"/>
    <property type="project" value="UniProtKB-KW"/>
</dbReference>
<proteinExistence type="predicted"/>
<dbReference type="Gene3D" id="4.10.60.10">
    <property type="entry name" value="Zinc finger, CCHC-type"/>
    <property type="match status" value="1"/>
</dbReference>
<evidence type="ECO:0000256" key="2">
    <source>
        <dbReference type="ARBA" id="ARBA00022723"/>
    </source>
</evidence>
<dbReference type="SUPFAM" id="SSF53098">
    <property type="entry name" value="Ribonuclease H-like"/>
    <property type="match status" value="2"/>
</dbReference>
<dbReference type="InterPro" id="IPR043128">
    <property type="entry name" value="Rev_trsase/Diguanyl_cyclase"/>
</dbReference>
<dbReference type="InterPro" id="IPR025724">
    <property type="entry name" value="GAG-pre-integrase_dom"/>
</dbReference>
<keyword evidence="6" id="KW-0175">Coiled coil</keyword>
<feature type="compositionally biased region" description="Low complexity" evidence="7">
    <location>
        <begin position="2955"/>
        <end position="2968"/>
    </location>
</feature>
<dbReference type="InterPro" id="IPR039537">
    <property type="entry name" value="Retrotran_Ty1/copia-like"/>
</dbReference>
<feature type="compositionally biased region" description="Basic residues" evidence="7">
    <location>
        <begin position="48"/>
        <end position="59"/>
    </location>
</feature>
<feature type="coiled-coil region" evidence="6">
    <location>
        <begin position="881"/>
        <end position="925"/>
    </location>
</feature>
<dbReference type="InterPro" id="IPR002156">
    <property type="entry name" value="RNaseH_domain"/>
</dbReference>
<evidence type="ECO:0000259" key="9">
    <source>
        <dbReference type="PROSITE" id="PS50994"/>
    </source>
</evidence>
<dbReference type="InterPro" id="IPR036397">
    <property type="entry name" value="RNaseH_sf"/>
</dbReference>
<dbReference type="CDD" id="cd09272">
    <property type="entry name" value="RNase_HI_RT_Ty1"/>
    <property type="match status" value="1"/>
</dbReference>
<dbReference type="Pfam" id="PF14223">
    <property type="entry name" value="Retrotran_gag_2"/>
    <property type="match status" value="1"/>
</dbReference>
<dbReference type="PROSITE" id="PS50158">
    <property type="entry name" value="ZF_CCHC"/>
    <property type="match status" value="1"/>
</dbReference>
<dbReference type="InterPro" id="IPR013103">
    <property type="entry name" value="RVT_2"/>
</dbReference>
<evidence type="ECO:0000256" key="4">
    <source>
        <dbReference type="ARBA" id="ARBA00022801"/>
    </source>
</evidence>
<feature type="region of interest" description="Disordered" evidence="7">
    <location>
        <begin position="1397"/>
        <end position="1440"/>
    </location>
</feature>
<dbReference type="Gene3D" id="3.30.420.10">
    <property type="entry name" value="Ribonuclease H-like superfamily/Ribonuclease H"/>
    <property type="match status" value="3"/>
</dbReference>
<organism evidence="10">
    <name type="scientific">Tanacetum cinerariifolium</name>
    <name type="common">Dalmatian daisy</name>
    <name type="synonym">Chrysanthemum cinerariifolium</name>
    <dbReference type="NCBI Taxonomy" id="118510"/>
    <lineage>
        <taxon>Eukaryota</taxon>
        <taxon>Viridiplantae</taxon>
        <taxon>Streptophyta</taxon>
        <taxon>Embryophyta</taxon>
        <taxon>Tracheophyta</taxon>
        <taxon>Spermatophyta</taxon>
        <taxon>Magnoliopsida</taxon>
        <taxon>eudicotyledons</taxon>
        <taxon>Gunneridae</taxon>
        <taxon>Pentapetalae</taxon>
        <taxon>asterids</taxon>
        <taxon>campanulids</taxon>
        <taxon>Asterales</taxon>
        <taxon>Asteraceae</taxon>
        <taxon>Asteroideae</taxon>
        <taxon>Anthemideae</taxon>
        <taxon>Anthemidinae</taxon>
        <taxon>Tanacetum</taxon>
    </lineage>
</organism>
<comment type="caution">
    <text evidence="10">The sequence shown here is derived from an EMBL/GenBank/DDBJ whole genome shotgun (WGS) entry which is preliminary data.</text>
</comment>
<dbReference type="InterPro" id="IPR001878">
    <property type="entry name" value="Znf_CCHC"/>
</dbReference>
<feature type="domain" description="Integrase catalytic" evidence="9">
    <location>
        <begin position="1092"/>
        <end position="1262"/>
    </location>
</feature>
<protein>
    <submittedName>
        <fullName evidence="10">Putative ribonuclease H-like domain-containing protein</fullName>
    </submittedName>
</protein>
<feature type="region of interest" description="Disordered" evidence="7">
    <location>
        <begin position="2955"/>
        <end position="2978"/>
    </location>
</feature>
<evidence type="ECO:0000256" key="1">
    <source>
        <dbReference type="ARBA" id="ARBA00022670"/>
    </source>
</evidence>
<dbReference type="Pfam" id="PF13976">
    <property type="entry name" value="gag_pre-integrs"/>
    <property type="match status" value="1"/>
</dbReference>
<dbReference type="Gene3D" id="3.10.10.10">
    <property type="entry name" value="HIV Type 1 Reverse Transcriptase, subunit A, domain 1"/>
    <property type="match status" value="2"/>
</dbReference>
<sequence length="3540" mass="400217">MSNLLRSGGSKTDERLPEDTPTRQRKFAKQAQVTIKNDSLPNEAHVRRVKYGGKSKRASSTRLGRPASDAALQEYCDKKYNQLLPIIAEKFNKEKERNEKLKEVKARLNFEGCSETSRYSELRMMNTKEHEKRHRSRRSHSPRPSPSVFSRIRRNQSRSPNQNSKEKEGGVFKRLGSGRRSVSARSDSHSQRSYSRYTEALLERNARVWFDDIAPESIDRSDDLKKAFLENYLQQTKCIKDPIEIHNIKQRDGESMKGFMNNYKLESRDVKGVLECMQIFRFMHGIMNHELIKRLHDKIPKTIDEMMRVTTSFLKGEVAASNHERKKSSPSLYNGITGRPKVKNLQTVLSIAHRMLKLLVERGVITLKSSRLVPLECAFPATKPILEERVKVAINQEYPEQAVIIGSTLTEGGRNKLCGLLQCNLDIFTWKLADMTEFPRHIAEHRLNVREGCSSVRQKKRGQAANKNHAIQEEVGKLVEAGIMKEVQYHDKLSNPVMVKKHDGSWRMCVDFKDLNKACPKDDTYKGYHQIQIAKEDEEKTTFITSQGILCYTKMPFGLRNVGATYQCLVDKAFHKQIGRNLEVYVDDLVIKSRTKDEIVRDIEETFKTLREINMKLNLKKCTFGVEEGMFLGYKVNTKGLKVCPDKVDVVLSLPSLKCLKDVQKLNGNLASLNRSRKGVQTNETANSGASHADRTNGKGGTYHLSGSSQRNEKDSLDTLMEVEEELPEPWILFIDGSSCTDGFRVGLILTNPEGMEFTYALRFRFDVTNNEAEYEALIVGLRIAEQIGVKNLQANVDSRLVANQVNRTYVAKEVDMIRYLEKEVIENDSTLPKTKFMEGVTTEVPITTAKEKAQRRLEVKVISTLMMGIPNEHQLKFNSIKDAKKLMEAVEKRFEMLDQTFDRLQKLMSQLKLLEEKLSQEDINQKLLRSLSPEWNTHAVMWRNKADLDTISIDDLYNNLKVYKPEVKGMSSSINTAHGVSTASTQVNASYSTNIDNLSDAVIFAFFASQPNSPQLVHEDLQQIYPDDMEEIDLIWQMTMLTMRARRFLKNTRRKLTVNGNKTIGFDKSKVECYNCHKRGHFARECRALRNQDNKNKESLRRSVSVETSTSTALVLMKKMYCIVVTDDYSRFTWVLFLATKDETSGILKSFITGIENLVDHKVKVIRCDNGNEFKNREMNQFCEMKGILRQLSVARNPQQNKVAERRNKILIEAARTMIADSKLPTTFWTEAVNTACYVQNGVLVVKPHNTIPYELFHGRTPTLSFMRPFGCLVTILNIIDYLFKFNDKANEGFFVRYFLNSKAFRVFNIKTKIVEENLHIRFSESTPNVVGSGPDWLFDIDALTRTTNYEPVVAGIQFNGFAGTKVSDNAGQARKETESVKDYILLPLWTADQPFPQDLKSSNDDGSKPLSDDGKKVDEDLRKENKCNDQEKEDNVNSTNNVNTIEKEVYVCQPPGFEDPDFPDRVYKVEKALYGLHQAPRALFTEVKTARTPIETQKPLHKDEDGKEVNVHMYRSMIGSLMYLTSSRPDIMFAVCACAIYQVNQKFLSTAMAKTINGEAQIHAKVDGKKIIFTKSSVRRDIRLADEEDEVVHKEMGDSLVRAATTASRLEAEQDNESFGDEESLGEDASKQGRRIKAIDADKDITLVSATDNEMFDVDVLGGEEVFVAVKNENVVEEVVDAAQISTAVITVIITTEEITLAQALEALETSKPKVKGIVFQEPGKSTTTTTTISSQQSQDNEQSWWKEKKRVGEELVQEITKKQKAEDDKEKVELKQFMETIPDEEDVANDAISLAVKSPRIVDWKIHKEGKKSYYLRYFISAGVLFLLLEYSVPTISSSLLLLASITVVKQIVIGNSAKFMTTDKDGNLKIHPPVTVEEHQQARFGGNAESKKMQKSLLKQKFEEFKISKEEGLDKGYDKMQKIPSQMNTLKIKPEPEDVNIKFLRGLPPSWSSIALILKTKGGLEYISFDDLYNKLKFLEIDTKGNSSSSSTLSNTAFIKYKDLDQMNKEEFEEYDLKHQMAMLSIKKYKEAGKDGTDSKAMVVDGSVDWDKQTEEGNTEPRSLENFGMLAGIKHESDADSEGEVVSADDVIPTVVSVSTGPVAAAAAVSVFAGPVVAAAVSPHSETEFAFMGLSTEVSIPVTCPLCYDSKYKLIEKDYHEQREQLNDYVVDLKAHKHAVKSLEKQIKCHQTNQLAYEEKIRVLSYEMEEKSNILEYRQKLLDQATQEKQDLMTKLDNELANQAKWNNSGNYMPPSNIPDIDESQMVYGKKATDSSKIKTNDDSISHSHDYVLFDFSDRDTIVIDCARQEDFPSVCTSSIESDVKSSNSLCNKFGSFNKESHFRKHKSDASKSCYVCGSYLHLIKDCEFHEQRFAKRNAEGKGILKSRPTGKPVNPNRPKPVSAGRPKPVSAGRLNPISVGRPNPISGDQPNPVFAVSAGQPNTVSAGDGILGPGPLNIQSKSTYFYSFTHNNQQIFFPITHNSLYSLYLTGGWNRKTAVKPSAGWPWTKYGMSKTKGSKINGGSKSKSWSFAKGPLGRPKLEKAKDKGIVDSGCSRSMSGNKDKLEDFKDFHGGEVTFGGSTRKVTRKGTIKTKNLNFENVLYVKEMQHFNLISVSQICDQSHRVLFTKNECLVLFKDFPLPDPSMVILSIQRKHNLYTFSLNELDPKGPLTCLIAKASQNESTLWHRILGHVNFRNMNKIVKGNLVRGLPSKVFQNNHTCVACNKGNNTRHPIRSINNKYYCLVITDEYTRFSWVYFLEHKSDTFFILKIFITLVENQFNHKVKAIRCDNGIEFKNANLIELCGSKRIRRDYSNARSLQQNEVAERKNRTLIEAARTMLADSLLPTIFWSEAVATACYVLNRVLVTKPHRKTPYELLTRDKPSISYLKPFGCHVTILNTSDSLGKFDKKSNEELQTLQRQEQAGNEEAGRLRLAFPNLNPMLGVGNSSISSSVSAGSTPPVSAGSTPQMSPCASPISAGRLVSAVRLVSAGRPVSVGRPSGSADRSSVPAGHILGQSNASTSSERFSRASSMNKSDIHDGLTNFDCLKSGIFTSSSYDEDFSSPDANNLESSSNRRNNHPDFQLYMFSCFLSQEEPTTMAQALADLDYVEAMQAEMQQFRNQKVWVLVPLPDGKRAIGTKWILKNKRDARGIVCRNKARLVAQGHIQEKGIDYTDVFTPVARIKAIRLFLAFASFIGFKVYQIDVKSAFLYGKITEEVYVTQPRGFEDPDHPKRVYKVVKALYGLHQAPRAWYERLSTFLLKHRYRRGSIDQTLFIKKESNDIMLVQVYIDDIIFGSTRKDWCEEFETLMQSEFEMSSMRPLTFFLGLQVDQRPDGIFIHQEKYVADILKKFDLDNSKLASTPFKPQNIREKNVPDEPISVHLYRSMIGCLMYLTATRPDIMFAVCAASRHQVTPKTSNLLFVKRILKYLTTYPKLGLWYPRDSLFDLEAFSDSDYTGAHEDRKSTTGGCQFFGRRLISWQCKKQTSVATSSCEAEYVAAASCCGQWLQFTSVGRVIFCWLIVIPAGDLVPAGG</sequence>
<feature type="compositionally biased region" description="Basic and acidic residues" evidence="7">
    <location>
        <begin position="11"/>
        <end position="22"/>
    </location>
</feature>
<feature type="coiled-coil region" evidence="6">
    <location>
        <begin position="2170"/>
        <end position="2246"/>
    </location>
</feature>
<evidence type="ECO:0000313" key="10">
    <source>
        <dbReference type="EMBL" id="GEU84463.1"/>
    </source>
</evidence>
<dbReference type="GO" id="GO:0008270">
    <property type="term" value="F:zinc ion binding"/>
    <property type="evidence" value="ECO:0007669"/>
    <property type="project" value="UniProtKB-KW"/>
</dbReference>
<feature type="region of interest" description="Disordered" evidence="7">
    <location>
        <begin position="674"/>
        <end position="716"/>
    </location>
</feature>
<gene>
    <name evidence="10" type="ORF">Tci_056441</name>
</gene>
<keyword evidence="1" id="KW-0645">Protease</keyword>
<dbReference type="PROSITE" id="PS50994">
    <property type="entry name" value="INTEGRASE"/>
    <property type="match status" value="2"/>
</dbReference>
<keyword evidence="4" id="KW-0378">Hydrolase</keyword>
<dbReference type="Pfam" id="PF07727">
    <property type="entry name" value="RVT_2"/>
    <property type="match status" value="2"/>
</dbReference>
<dbReference type="InterPro" id="IPR057670">
    <property type="entry name" value="SH3_retrovirus"/>
</dbReference>
<dbReference type="Pfam" id="PF00665">
    <property type="entry name" value="rve"/>
    <property type="match status" value="2"/>
</dbReference>
<keyword evidence="5" id="KW-0863">Zinc-finger</keyword>
<dbReference type="Pfam" id="PF00078">
    <property type="entry name" value="RVT_1"/>
    <property type="match status" value="1"/>
</dbReference>